<evidence type="ECO:0000259" key="7">
    <source>
        <dbReference type="PROSITE" id="PS50066"/>
    </source>
</evidence>
<dbReference type="PANTHER" id="PTHR48019">
    <property type="entry name" value="SERUM RESPONSE FACTOR HOMOLOG"/>
    <property type="match status" value="1"/>
</dbReference>
<accession>A0A0B2SNY5</accession>
<dbReference type="Gramene" id="XM_028386677.1">
    <property type="protein sequence ID" value="XP_028242478.1"/>
    <property type="gene ID" value="LOC114420956"/>
</dbReference>
<dbReference type="EMBL" id="QZWG01000008">
    <property type="protein sequence ID" value="RZB95602.1"/>
    <property type="molecule type" value="Genomic_DNA"/>
</dbReference>
<organism evidence="9">
    <name type="scientific">Glycine soja</name>
    <name type="common">Wild soybean</name>
    <dbReference type="NCBI Taxonomy" id="3848"/>
    <lineage>
        <taxon>Eukaryota</taxon>
        <taxon>Viridiplantae</taxon>
        <taxon>Streptophyta</taxon>
        <taxon>Embryophyta</taxon>
        <taxon>Tracheophyta</taxon>
        <taxon>Spermatophyta</taxon>
        <taxon>Magnoliopsida</taxon>
        <taxon>eudicotyledons</taxon>
        <taxon>Gunneridae</taxon>
        <taxon>Pentapetalae</taxon>
        <taxon>rosids</taxon>
        <taxon>fabids</taxon>
        <taxon>Fabales</taxon>
        <taxon>Fabaceae</taxon>
        <taxon>Papilionoideae</taxon>
        <taxon>50 kb inversion clade</taxon>
        <taxon>NPAAA clade</taxon>
        <taxon>indigoferoid/millettioid clade</taxon>
        <taxon>Phaseoleae</taxon>
        <taxon>Glycine</taxon>
        <taxon>Glycine subgen. Soja</taxon>
    </lineage>
</organism>
<dbReference type="GO" id="GO:0032440">
    <property type="term" value="F:2-alkenal reductase [NAD(P)H] activity"/>
    <property type="evidence" value="ECO:0007669"/>
    <property type="project" value="UniProtKB-EC"/>
</dbReference>
<dbReference type="Pfam" id="PF00319">
    <property type="entry name" value="SRF-TF"/>
    <property type="match status" value="1"/>
</dbReference>
<dbReference type="Gramene" id="XM_028386678.1">
    <property type="protein sequence ID" value="XP_028242479.1"/>
    <property type="gene ID" value="LOC114420956"/>
</dbReference>
<dbReference type="Pfam" id="PF01486">
    <property type="entry name" value="K-box"/>
    <property type="match status" value="1"/>
</dbReference>
<keyword evidence="5" id="KW-0539">Nucleus</keyword>
<evidence type="ECO:0000313" key="12">
    <source>
        <dbReference type="Proteomes" id="UP000289340"/>
    </source>
</evidence>
<dbReference type="InterPro" id="IPR002487">
    <property type="entry name" value="TF_Kbox"/>
</dbReference>
<keyword evidence="3" id="KW-0238">DNA-binding</keyword>
<dbReference type="CDD" id="cd00265">
    <property type="entry name" value="MADS_MEF2_like"/>
    <property type="match status" value="1"/>
</dbReference>
<keyword evidence="12" id="KW-1185">Reference proteome</keyword>
<name>A0A0B2SNY5_GLYSO</name>
<dbReference type="GO" id="GO:0003700">
    <property type="term" value="F:DNA-binding transcription factor activity"/>
    <property type="evidence" value="ECO:0007669"/>
    <property type="project" value="InterPro"/>
</dbReference>
<dbReference type="Proteomes" id="UP000289340">
    <property type="component" value="Chromosome 8"/>
</dbReference>
<keyword evidence="4" id="KW-0804">Transcription</keyword>
<dbReference type="PROSITE" id="PS00350">
    <property type="entry name" value="MADS_BOX_1"/>
    <property type="match status" value="1"/>
</dbReference>
<dbReference type="EC" id="1.3.1.74" evidence="9"/>
<feature type="domain" description="K-box" evidence="8">
    <location>
        <begin position="86"/>
        <end position="176"/>
    </location>
</feature>
<evidence type="ECO:0000313" key="10">
    <source>
        <dbReference type="EMBL" id="RZB95601.1"/>
    </source>
</evidence>
<dbReference type="GO" id="GO:0045944">
    <property type="term" value="P:positive regulation of transcription by RNA polymerase II"/>
    <property type="evidence" value="ECO:0007669"/>
    <property type="project" value="InterPro"/>
</dbReference>
<dbReference type="SMART" id="SM00432">
    <property type="entry name" value="MADS"/>
    <property type="match status" value="1"/>
</dbReference>
<dbReference type="SUPFAM" id="SSF55455">
    <property type="entry name" value="SRF-like"/>
    <property type="match status" value="1"/>
</dbReference>
<evidence type="ECO:0000313" key="11">
    <source>
        <dbReference type="EMBL" id="RZB95602.1"/>
    </source>
</evidence>
<evidence type="ECO:0000256" key="2">
    <source>
        <dbReference type="ARBA" id="ARBA00023015"/>
    </source>
</evidence>
<dbReference type="EMBL" id="KN641448">
    <property type="protein sequence ID" value="KHN46234.1"/>
    <property type="molecule type" value="Genomic_DNA"/>
</dbReference>
<feature type="coiled-coil region" evidence="6">
    <location>
        <begin position="163"/>
        <end position="190"/>
    </location>
</feature>
<dbReference type="GO" id="GO:0000977">
    <property type="term" value="F:RNA polymerase II transcription regulatory region sequence-specific DNA binding"/>
    <property type="evidence" value="ECO:0007669"/>
    <property type="project" value="InterPro"/>
</dbReference>
<dbReference type="SMR" id="A0A0B2SNY5"/>
<dbReference type="EMBL" id="QZWG01000008">
    <property type="protein sequence ID" value="RZB95601.1"/>
    <property type="molecule type" value="Genomic_DNA"/>
</dbReference>
<dbReference type="Gene3D" id="3.40.1810.10">
    <property type="entry name" value="Transcription factor, MADS-box"/>
    <property type="match status" value="1"/>
</dbReference>
<dbReference type="AlphaFoldDB" id="A0A0B2SNY5"/>
<dbReference type="PROSITE" id="PS51297">
    <property type="entry name" value="K_BOX"/>
    <property type="match status" value="1"/>
</dbReference>
<feature type="domain" description="MADS-box" evidence="7">
    <location>
        <begin position="1"/>
        <end position="61"/>
    </location>
</feature>
<dbReference type="InterPro" id="IPR002100">
    <property type="entry name" value="TF_MADSbox"/>
</dbReference>
<dbReference type="GO" id="GO:0046983">
    <property type="term" value="F:protein dimerization activity"/>
    <property type="evidence" value="ECO:0007669"/>
    <property type="project" value="InterPro"/>
</dbReference>
<evidence type="ECO:0000256" key="6">
    <source>
        <dbReference type="SAM" id="Coils"/>
    </source>
</evidence>
<keyword evidence="9" id="KW-0560">Oxidoreductase</keyword>
<evidence type="ECO:0000259" key="8">
    <source>
        <dbReference type="PROSITE" id="PS51297"/>
    </source>
</evidence>
<dbReference type="PRINTS" id="PR00404">
    <property type="entry name" value="MADSDOMAIN"/>
</dbReference>
<sequence length="221" mass="25240">MGRGKIVIRRIDNSTSRQVTFSKRRNGLVKKARELSILCDAEVGLIVFSSTGKLYDYASTSMKSVIERYNKVKEDHQQLINPASEVKLWQREVASLRQQVQYMQECHRQMMGQELSGLGIEELGNLEKRLEMSLKGVRMKKDQILIDEVKELHQKGSLAHQENVELNRKINLIRKENEELQKVIEAKCRKGVAASNPPFTINYGCNMLAPISLQLSLPEST</sequence>
<keyword evidence="2" id="KW-0805">Transcription regulation</keyword>
<dbReference type="Proteomes" id="UP000053555">
    <property type="component" value="Unassembled WGS sequence"/>
</dbReference>
<keyword evidence="6" id="KW-0175">Coiled coil</keyword>
<evidence type="ECO:0000256" key="5">
    <source>
        <dbReference type="ARBA" id="ARBA00023242"/>
    </source>
</evidence>
<reference evidence="9" key="1">
    <citation type="submission" date="2014-07" db="EMBL/GenBank/DDBJ databases">
        <title>Identification of a novel salt tolerance gene in wild soybean by whole-genome sequencing.</title>
        <authorList>
            <person name="Lam H.-M."/>
            <person name="Qi X."/>
            <person name="Li M.-W."/>
            <person name="Liu X."/>
            <person name="Xie M."/>
            <person name="Ni M."/>
            <person name="Xu X."/>
        </authorList>
    </citation>
    <scope>NUCLEOTIDE SEQUENCE [LARGE SCALE GENOMIC DNA]</scope>
    <source>
        <tissue evidence="9">Root</tissue>
    </source>
</reference>
<protein>
    <submittedName>
        <fullName evidence="9 10">MADS-box transcription factor 27</fullName>
        <ecNumber evidence="9">1.3.1.74</ecNumber>
    </submittedName>
    <submittedName>
        <fullName evidence="11">MADS-box transcription factor 27 isoform B</fullName>
    </submittedName>
</protein>
<evidence type="ECO:0000256" key="1">
    <source>
        <dbReference type="ARBA" id="ARBA00004123"/>
    </source>
</evidence>
<proteinExistence type="predicted"/>
<dbReference type="FunFam" id="3.40.1810.10:FF:000003">
    <property type="entry name" value="MADS-box transcription factor MADS-MC"/>
    <property type="match status" value="1"/>
</dbReference>
<dbReference type="InterPro" id="IPR036879">
    <property type="entry name" value="TF_MADSbox_sf"/>
</dbReference>
<evidence type="ECO:0000313" key="9">
    <source>
        <dbReference type="EMBL" id="KHN46234.1"/>
    </source>
</evidence>
<evidence type="ECO:0000256" key="4">
    <source>
        <dbReference type="ARBA" id="ARBA00023163"/>
    </source>
</evidence>
<comment type="subcellular location">
    <subcellularLocation>
        <location evidence="1">Nucleus</location>
    </subcellularLocation>
</comment>
<gene>
    <name evidence="10" type="ORF">D0Y65_019797</name>
    <name evidence="9" type="ORF">glysoja_034562</name>
</gene>
<evidence type="ECO:0000256" key="3">
    <source>
        <dbReference type="ARBA" id="ARBA00023125"/>
    </source>
</evidence>
<dbReference type="GO" id="GO:0005634">
    <property type="term" value="C:nucleus"/>
    <property type="evidence" value="ECO:0007669"/>
    <property type="project" value="UniProtKB-SubCell"/>
</dbReference>
<dbReference type="PROSITE" id="PS50066">
    <property type="entry name" value="MADS_BOX_2"/>
    <property type="match status" value="1"/>
</dbReference>
<reference evidence="10 12" key="2">
    <citation type="submission" date="2018-09" db="EMBL/GenBank/DDBJ databases">
        <title>A high-quality reference genome of wild soybean provides a powerful tool to mine soybean genomes.</title>
        <authorList>
            <person name="Xie M."/>
            <person name="Chung C.Y.L."/>
            <person name="Li M.-W."/>
            <person name="Wong F.-L."/>
            <person name="Chan T.-F."/>
            <person name="Lam H.-M."/>
        </authorList>
    </citation>
    <scope>NUCLEOTIDE SEQUENCE [LARGE SCALE GENOMIC DNA]</scope>
    <source>
        <strain evidence="12">cv. W05</strain>
        <tissue evidence="10">Hypocotyl of etiolated seedlings</tissue>
    </source>
</reference>
<dbReference type="InterPro" id="IPR033896">
    <property type="entry name" value="MEF2-like_N"/>
</dbReference>
<dbReference type="InterPro" id="IPR050142">
    <property type="entry name" value="MADS-box/MEF2_TF"/>
</dbReference>